<feature type="binding site" evidence="12">
    <location>
        <position position="324"/>
    </location>
    <ligand>
        <name>FAD</name>
        <dbReference type="ChEBI" id="CHEBI:57692"/>
    </ligand>
</feature>
<dbReference type="SUPFAM" id="SSF52343">
    <property type="entry name" value="Ferredoxin reductase-like, C-terminal NADP-linked domain"/>
    <property type="match status" value="1"/>
</dbReference>
<dbReference type="InterPro" id="IPR017938">
    <property type="entry name" value="Riboflavin_synthase-like_b-brl"/>
</dbReference>
<evidence type="ECO:0000256" key="1">
    <source>
        <dbReference type="ARBA" id="ARBA00022448"/>
    </source>
</evidence>
<dbReference type="InterPro" id="IPR039261">
    <property type="entry name" value="FNR_nucleotide-bd"/>
</dbReference>
<evidence type="ECO:0000256" key="3">
    <source>
        <dbReference type="ARBA" id="ARBA00022630"/>
    </source>
</evidence>
<evidence type="ECO:0000256" key="9">
    <source>
        <dbReference type="ARBA" id="ARBA00023192"/>
    </source>
</evidence>
<accession>A0A3A6TVN9</accession>
<feature type="domain" description="Flavodoxin-like" evidence="13">
    <location>
        <begin position="67"/>
        <end position="205"/>
    </location>
</feature>
<dbReference type="FunFam" id="3.40.50.80:FF:000001">
    <property type="entry name" value="NADPH--cytochrome P450 reductase 1"/>
    <property type="match status" value="1"/>
</dbReference>
<dbReference type="AlphaFoldDB" id="A0A3A6TVN9"/>
<dbReference type="Pfam" id="PF00175">
    <property type="entry name" value="NAD_binding_1"/>
    <property type="match status" value="1"/>
</dbReference>
<dbReference type="InterPro" id="IPR008254">
    <property type="entry name" value="Flavodoxin/NO_synth"/>
</dbReference>
<dbReference type="GO" id="GO:0005829">
    <property type="term" value="C:cytosol"/>
    <property type="evidence" value="ECO:0007669"/>
    <property type="project" value="TreeGrafter"/>
</dbReference>
<comment type="cofactor">
    <cofactor evidence="11 12">
        <name>FAD</name>
        <dbReference type="ChEBI" id="CHEBI:57692"/>
    </cofactor>
    <text evidence="11 12">Binds 1 FAD per subunit.</text>
</comment>
<dbReference type="Pfam" id="PF00667">
    <property type="entry name" value="FAD_binding_1"/>
    <property type="match status" value="1"/>
</dbReference>
<dbReference type="InterPro" id="IPR010199">
    <property type="entry name" value="CysJ"/>
</dbReference>
<dbReference type="Pfam" id="PF00258">
    <property type="entry name" value="Flavodoxin_1"/>
    <property type="match status" value="1"/>
</dbReference>
<keyword evidence="5 11" id="KW-0274">FAD</keyword>
<dbReference type="InterPro" id="IPR001709">
    <property type="entry name" value="Flavoprot_Pyr_Nucl_cyt_Rdtase"/>
</dbReference>
<dbReference type="NCBIfam" id="TIGR01931">
    <property type="entry name" value="cysJ"/>
    <property type="match status" value="1"/>
</dbReference>
<dbReference type="EMBL" id="QYYH01000024">
    <property type="protein sequence ID" value="RJY18374.1"/>
    <property type="molecule type" value="Genomic_DNA"/>
</dbReference>
<feature type="binding site" evidence="12">
    <location>
        <begin position="520"/>
        <end position="521"/>
    </location>
    <ligand>
        <name>NADP(+)</name>
        <dbReference type="ChEBI" id="CHEBI:58349"/>
    </ligand>
</feature>
<dbReference type="EC" id="1.8.1.2" evidence="11"/>
<dbReference type="InterPro" id="IPR001094">
    <property type="entry name" value="Flavdoxin-like"/>
</dbReference>
<keyword evidence="3 11" id="KW-0285">Flavoprotein</keyword>
<dbReference type="Gene3D" id="2.40.30.10">
    <property type="entry name" value="Translation factors"/>
    <property type="match status" value="1"/>
</dbReference>
<comment type="function">
    <text evidence="11">Component of the sulfite reductase complex that catalyzes the 6-electron reduction of sulfite to sulfide. This is one of several activities required for the biosynthesis of L-cysteine from sulfate. The flavoprotein component catalyzes the electron flow from NADPH -&gt; FAD -&gt; FMN to the hemoprotein component.</text>
</comment>
<dbReference type="OrthoDB" id="9816402at2"/>
<comment type="catalytic activity">
    <reaction evidence="10 11">
        <text>hydrogen sulfide + 3 NADP(+) + 3 H2O = sulfite + 3 NADPH + 4 H(+)</text>
        <dbReference type="Rhea" id="RHEA:13801"/>
        <dbReference type="ChEBI" id="CHEBI:15377"/>
        <dbReference type="ChEBI" id="CHEBI:15378"/>
        <dbReference type="ChEBI" id="CHEBI:17359"/>
        <dbReference type="ChEBI" id="CHEBI:29919"/>
        <dbReference type="ChEBI" id="CHEBI:57783"/>
        <dbReference type="ChEBI" id="CHEBI:58349"/>
        <dbReference type="EC" id="1.8.1.2"/>
    </reaction>
</comment>
<keyword evidence="1 11" id="KW-0813">Transport</keyword>
<evidence type="ECO:0000256" key="5">
    <source>
        <dbReference type="ARBA" id="ARBA00022827"/>
    </source>
</evidence>
<dbReference type="UniPathway" id="UPA00140">
    <property type="reaction ID" value="UER00207"/>
</dbReference>
<dbReference type="InterPro" id="IPR003097">
    <property type="entry name" value="CysJ-like_FAD-binding"/>
</dbReference>
<name>A0A3A6TVN9_9GAMM</name>
<evidence type="ECO:0000256" key="8">
    <source>
        <dbReference type="ARBA" id="ARBA00023002"/>
    </source>
</evidence>
<keyword evidence="6 11" id="KW-0521">NADP</keyword>
<sequence length="600" mass="66913">MVLDSVTHLTSPLSQQQLKQLTGLTSMLTPVQQAWISGYLAAQANFNQSSHTRASNDVVNAQHSETVTVLYGSQTGNGRGVAEQAAEQLTQKGLAVNLVSMADYSVRKLKNESLLVVVVSTHGEGETPDDAITLYQYLNSKRAPKLDNLKFSVLALGDSSYEHFCQTGKDFQQRFIALGATELQPIVECDVDFQALVDKWQQQLSETLIDLMPSGAEIVPLPVQANEQANSQTASFTKQQPLEAEVIISQKITGRDSGKDVRHVEIDLGDANLAYQPGDALGVWAENSELLVDELLNNLQLNGEVILDEGKSLKQILMQDKELTILTANVVKRWAELADNEALNHLVDDTIQLREYVTGHQFIELVQAFPANITAQELVALLRGLTPRLYSIASSQDEVENEVHLTVAKIAETRKGVTRYGTASKCLSEAQEGNKLRVFVESNPHFKLPENPQTDVIMIGPGTGIAPFRAFIQQRAVDEANGKSWLFFGNPHVEQDFLYQTEIQQWLKQGQLTQIDLAFSRDQAEKIYIQHRLAEQGEQVWQWLQSGAHLYVCGDAKNMAKDVHQTLIDIAIQYGGFDEQQAEDYFNQLRSDKRYQKDVY</sequence>
<evidence type="ECO:0000313" key="16">
    <source>
        <dbReference type="Proteomes" id="UP000273022"/>
    </source>
</evidence>
<comment type="cofactor">
    <cofactor evidence="11 12">
        <name>FMN</name>
        <dbReference type="ChEBI" id="CHEBI:58210"/>
    </cofactor>
    <text evidence="11 12">Binds 1 FMN per subunit.</text>
</comment>
<dbReference type="InterPro" id="IPR029039">
    <property type="entry name" value="Flavoprotein-like_sf"/>
</dbReference>
<dbReference type="Gene3D" id="3.40.50.360">
    <property type="match status" value="1"/>
</dbReference>
<dbReference type="GO" id="GO:0050660">
    <property type="term" value="F:flavin adenine dinucleotide binding"/>
    <property type="evidence" value="ECO:0007669"/>
    <property type="project" value="InterPro"/>
</dbReference>
<evidence type="ECO:0000256" key="7">
    <source>
        <dbReference type="ARBA" id="ARBA00022982"/>
    </source>
</evidence>
<keyword evidence="9 11" id="KW-0198">Cysteine biosynthesis</keyword>
<comment type="subunit">
    <text evidence="11">Alpha(8)-beta(8). The alpha component is a flavoprotein, the beta component is a hemoprotein.</text>
</comment>
<dbReference type="Gene3D" id="1.20.990.10">
    <property type="entry name" value="NADPH-cytochrome p450 Reductase, Chain A, domain 3"/>
    <property type="match status" value="1"/>
</dbReference>
<dbReference type="SUPFAM" id="SSF63380">
    <property type="entry name" value="Riboflavin synthase domain-like"/>
    <property type="match status" value="1"/>
</dbReference>
<dbReference type="PROSITE" id="PS50902">
    <property type="entry name" value="FLAVODOXIN_LIKE"/>
    <property type="match status" value="1"/>
</dbReference>
<evidence type="ECO:0000256" key="4">
    <source>
        <dbReference type="ARBA" id="ARBA00022643"/>
    </source>
</evidence>
<evidence type="ECO:0000259" key="13">
    <source>
        <dbReference type="PROSITE" id="PS50902"/>
    </source>
</evidence>
<dbReference type="PIRSF" id="PIRSF000207">
    <property type="entry name" value="SiR-FP_CysJ"/>
    <property type="match status" value="1"/>
</dbReference>
<reference evidence="15 16" key="1">
    <citation type="submission" date="2018-09" db="EMBL/GenBank/DDBJ databases">
        <title>Phylogeny of the Shewanellaceae, and recommendation for two new genera, Pseudoshewanella and Parashewanella.</title>
        <authorList>
            <person name="Wang G."/>
        </authorList>
    </citation>
    <scope>NUCLEOTIDE SEQUENCE [LARGE SCALE GENOMIC DNA]</scope>
    <source>
        <strain evidence="15 16">KCTC 22492</strain>
    </source>
</reference>
<dbReference type="Gene3D" id="3.40.50.80">
    <property type="entry name" value="Nucleotide-binding domain of ferredoxin-NADP reductase (FNR) module"/>
    <property type="match status" value="1"/>
</dbReference>
<feature type="binding site" evidence="12">
    <location>
        <begin position="421"/>
        <end position="424"/>
    </location>
    <ligand>
        <name>FAD</name>
        <dbReference type="ChEBI" id="CHEBI:57692"/>
    </ligand>
</feature>
<feature type="binding site" evidence="12">
    <location>
        <position position="600"/>
    </location>
    <ligand>
        <name>FAD</name>
        <dbReference type="ChEBI" id="CHEBI:57692"/>
    </ligand>
</feature>
<organism evidence="15 16">
    <name type="scientific">Parashewanella spongiae</name>
    <dbReference type="NCBI Taxonomy" id="342950"/>
    <lineage>
        <taxon>Bacteria</taxon>
        <taxon>Pseudomonadati</taxon>
        <taxon>Pseudomonadota</taxon>
        <taxon>Gammaproteobacteria</taxon>
        <taxon>Alteromonadales</taxon>
        <taxon>Shewanellaceae</taxon>
        <taxon>Parashewanella</taxon>
    </lineage>
</organism>
<keyword evidence="7 11" id="KW-0249">Electron transport</keyword>
<dbReference type="RefSeq" id="WP_121852705.1">
    <property type="nucleotide sequence ID" value="NZ_CP037952.1"/>
</dbReference>
<keyword evidence="2 11" id="KW-0028">Amino-acid biosynthesis</keyword>
<dbReference type="InterPro" id="IPR001433">
    <property type="entry name" value="OxRdtase_FAD/NAD-bd"/>
</dbReference>
<comment type="pathway">
    <text evidence="11">Sulfur metabolism; hydrogen sulfide biosynthesis; hydrogen sulfide from sulfite (NADPH route): step 1/1.</text>
</comment>
<dbReference type="GO" id="GO:0004783">
    <property type="term" value="F:sulfite reductase (NADPH) activity"/>
    <property type="evidence" value="ECO:0007669"/>
    <property type="project" value="UniProtKB-EC"/>
</dbReference>
<dbReference type="InterPro" id="IPR017927">
    <property type="entry name" value="FAD-bd_FR_type"/>
</dbReference>
<feature type="binding site" evidence="12">
    <location>
        <begin position="156"/>
        <end position="165"/>
    </location>
    <ligand>
        <name>FMN</name>
        <dbReference type="ChEBI" id="CHEBI:58210"/>
    </ligand>
</feature>
<proteinExistence type="predicted"/>
<dbReference type="PROSITE" id="PS51384">
    <property type="entry name" value="FAD_FR"/>
    <property type="match status" value="1"/>
</dbReference>
<dbReference type="PANTHER" id="PTHR19384">
    <property type="entry name" value="NITRIC OXIDE SYNTHASE-RELATED"/>
    <property type="match status" value="1"/>
</dbReference>
<gene>
    <name evidence="15" type="ORF">D5R81_05655</name>
</gene>
<evidence type="ECO:0000259" key="14">
    <source>
        <dbReference type="PROSITE" id="PS51384"/>
    </source>
</evidence>
<evidence type="ECO:0000256" key="11">
    <source>
        <dbReference type="PIRNR" id="PIRNR000207"/>
    </source>
</evidence>
<evidence type="ECO:0000313" key="15">
    <source>
        <dbReference type="EMBL" id="RJY18374.1"/>
    </source>
</evidence>
<feature type="domain" description="FAD-binding FR-type" evidence="14">
    <location>
        <begin position="239"/>
        <end position="449"/>
    </location>
</feature>
<dbReference type="CDD" id="cd06199">
    <property type="entry name" value="SiR"/>
    <property type="match status" value="1"/>
</dbReference>
<dbReference type="SUPFAM" id="SSF52218">
    <property type="entry name" value="Flavoproteins"/>
    <property type="match status" value="1"/>
</dbReference>
<keyword evidence="4 11" id="KW-0288">FMN</keyword>
<feature type="binding site" evidence="12">
    <location>
        <position position="562"/>
    </location>
    <ligand>
        <name>NADP(+)</name>
        <dbReference type="ChEBI" id="CHEBI:58349"/>
    </ligand>
</feature>
<dbReference type="Proteomes" id="UP000273022">
    <property type="component" value="Unassembled WGS sequence"/>
</dbReference>
<feature type="binding site" evidence="12">
    <location>
        <begin position="73"/>
        <end position="78"/>
    </location>
    <ligand>
        <name>FMN</name>
        <dbReference type="ChEBI" id="CHEBI:58210"/>
    </ligand>
</feature>
<evidence type="ECO:0000256" key="2">
    <source>
        <dbReference type="ARBA" id="ARBA00022605"/>
    </source>
</evidence>
<dbReference type="PANTHER" id="PTHR19384:SF128">
    <property type="entry name" value="NADPH OXIDOREDUCTASE A"/>
    <property type="match status" value="1"/>
</dbReference>
<feature type="binding site" evidence="12">
    <location>
        <begin position="388"/>
        <end position="391"/>
    </location>
    <ligand>
        <name>FAD</name>
        <dbReference type="ChEBI" id="CHEBI:57692"/>
    </ligand>
</feature>
<dbReference type="PRINTS" id="PR00371">
    <property type="entry name" value="FPNCR"/>
</dbReference>
<comment type="caution">
    <text evidence="15">The sequence shown here is derived from an EMBL/GenBank/DDBJ whole genome shotgun (WGS) entry which is preliminary data.</text>
</comment>
<evidence type="ECO:0000256" key="10">
    <source>
        <dbReference type="ARBA" id="ARBA00052219"/>
    </source>
</evidence>
<feature type="binding site" evidence="12">
    <location>
        <begin position="120"/>
        <end position="123"/>
    </location>
    <ligand>
        <name>FMN</name>
        <dbReference type="ChEBI" id="CHEBI:58210"/>
    </ligand>
</feature>
<keyword evidence="8 11" id="KW-0560">Oxidoreductase</keyword>
<dbReference type="GO" id="GO:0010181">
    <property type="term" value="F:FMN binding"/>
    <property type="evidence" value="ECO:0007669"/>
    <property type="project" value="InterPro"/>
</dbReference>
<protein>
    <recommendedName>
        <fullName evidence="11">Sulfite reductase [NADPH] flavoprotein alpha-component</fullName>
        <shortName evidence="11">SiR-FP</shortName>
        <ecNumber evidence="11">1.8.1.2</ecNumber>
    </recommendedName>
</protein>
<feature type="binding site" evidence="12">
    <location>
        <begin position="526"/>
        <end position="530"/>
    </location>
    <ligand>
        <name>NADP(+)</name>
        <dbReference type="ChEBI" id="CHEBI:58349"/>
    </ligand>
</feature>
<evidence type="ECO:0000256" key="12">
    <source>
        <dbReference type="PIRSR" id="PIRSR000207-1"/>
    </source>
</evidence>
<dbReference type="InterPro" id="IPR023173">
    <property type="entry name" value="NADPH_Cyt_P450_Rdtase_alpha"/>
</dbReference>
<dbReference type="PRINTS" id="PR00369">
    <property type="entry name" value="FLAVODOXIN"/>
</dbReference>
<dbReference type="GO" id="GO:0019344">
    <property type="term" value="P:cysteine biosynthetic process"/>
    <property type="evidence" value="ECO:0007669"/>
    <property type="project" value="UniProtKB-KW"/>
</dbReference>
<feature type="binding site" evidence="12">
    <location>
        <begin position="406"/>
        <end position="408"/>
    </location>
    <ligand>
        <name>FAD</name>
        <dbReference type="ChEBI" id="CHEBI:57692"/>
    </ligand>
</feature>
<dbReference type="GO" id="GO:0070814">
    <property type="term" value="P:hydrogen sulfide biosynthetic process"/>
    <property type="evidence" value="ECO:0007669"/>
    <property type="project" value="UniProtKB-UniPathway"/>
</dbReference>
<keyword evidence="16" id="KW-1185">Reference proteome</keyword>
<evidence type="ECO:0000256" key="6">
    <source>
        <dbReference type="ARBA" id="ARBA00022857"/>
    </source>
</evidence>